<dbReference type="InterPro" id="IPR050447">
    <property type="entry name" value="Erg6_SMT_methyltransf"/>
</dbReference>
<evidence type="ECO:0000259" key="4">
    <source>
        <dbReference type="SMART" id="SM00828"/>
    </source>
</evidence>
<keyword evidence="1" id="KW-0489">Methyltransferase</keyword>
<dbReference type="CDD" id="cd02440">
    <property type="entry name" value="AdoMet_MTases"/>
    <property type="match status" value="1"/>
</dbReference>
<keyword evidence="6" id="KW-1185">Reference proteome</keyword>
<keyword evidence="2" id="KW-0808">Transferase</keyword>
<keyword evidence="3" id="KW-0949">S-adenosyl-L-methionine</keyword>
<dbReference type="Pfam" id="PF08241">
    <property type="entry name" value="Methyltransf_11"/>
    <property type="match status" value="1"/>
</dbReference>
<organism evidence="5 6">
    <name type="scientific">Micromonospora wenchangensis</name>
    <dbReference type="NCBI Taxonomy" id="1185415"/>
    <lineage>
        <taxon>Bacteria</taxon>
        <taxon>Bacillati</taxon>
        <taxon>Actinomycetota</taxon>
        <taxon>Actinomycetes</taxon>
        <taxon>Micromonosporales</taxon>
        <taxon>Micromonosporaceae</taxon>
        <taxon>Micromonospora</taxon>
    </lineage>
</organism>
<dbReference type="Gene3D" id="3.40.50.150">
    <property type="entry name" value="Vaccinia Virus protein VP39"/>
    <property type="match status" value="1"/>
</dbReference>
<gene>
    <name evidence="5" type="ORF">B5D80_26455</name>
</gene>
<evidence type="ECO:0000256" key="3">
    <source>
        <dbReference type="ARBA" id="ARBA00022691"/>
    </source>
</evidence>
<dbReference type="Proteomes" id="UP000197174">
    <property type="component" value="Unassembled WGS sequence"/>
</dbReference>
<dbReference type="PANTHER" id="PTHR44068">
    <property type="entry name" value="ZGC:194242"/>
    <property type="match status" value="1"/>
</dbReference>
<dbReference type="OrthoDB" id="9782855at2"/>
<dbReference type="SMART" id="SM00828">
    <property type="entry name" value="PKS_MT"/>
    <property type="match status" value="1"/>
</dbReference>
<dbReference type="RefSeq" id="WP_088646657.1">
    <property type="nucleotide sequence ID" value="NZ_CBDRBW010000010.1"/>
</dbReference>
<dbReference type="EMBL" id="MZMV01000060">
    <property type="protein sequence ID" value="OWV01494.1"/>
    <property type="molecule type" value="Genomic_DNA"/>
</dbReference>
<dbReference type="InterPro" id="IPR029063">
    <property type="entry name" value="SAM-dependent_MTases_sf"/>
</dbReference>
<dbReference type="InterPro" id="IPR020803">
    <property type="entry name" value="MeTfrase_dom"/>
</dbReference>
<dbReference type="PANTHER" id="PTHR44068:SF11">
    <property type="entry name" value="GERANYL DIPHOSPHATE 2-C-METHYLTRANSFERASE"/>
    <property type="match status" value="1"/>
</dbReference>
<evidence type="ECO:0000313" key="5">
    <source>
        <dbReference type="EMBL" id="OWV01494.1"/>
    </source>
</evidence>
<dbReference type="SUPFAM" id="SSF53335">
    <property type="entry name" value="S-adenosyl-L-methionine-dependent methyltransferases"/>
    <property type="match status" value="1"/>
</dbReference>
<name>A0A246RFH8_9ACTN</name>
<dbReference type="GO" id="GO:0032259">
    <property type="term" value="P:methylation"/>
    <property type="evidence" value="ECO:0007669"/>
    <property type="project" value="UniProtKB-KW"/>
</dbReference>
<evidence type="ECO:0000256" key="2">
    <source>
        <dbReference type="ARBA" id="ARBA00022679"/>
    </source>
</evidence>
<evidence type="ECO:0000313" key="6">
    <source>
        <dbReference type="Proteomes" id="UP000197174"/>
    </source>
</evidence>
<evidence type="ECO:0000256" key="1">
    <source>
        <dbReference type="ARBA" id="ARBA00022603"/>
    </source>
</evidence>
<proteinExistence type="predicted"/>
<feature type="domain" description="Polyketide synthase-like methyltransferase" evidence="4">
    <location>
        <begin position="1"/>
        <end position="261"/>
    </location>
</feature>
<dbReference type="InterPro" id="IPR013216">
    <property type="entry name" value="Methyltransf_11"/>
</dbReference>
<protein>
    <recommendedName>
        <fullName evidence="4">Polyketide synthase-like methyltransferase domain-containing protein</fullName>
    </recommendedName>
</protein>
<dbReference type="GO" id="GO:0008757">
    <property type="term" value="F:S-adenosylmethionine-dependent methyltransferase activity"/>
    <property type="evidence" value="ECO:0007669"/>
    <property type="project" value="InterPro"/>
</dbReference>
<reference evidence="5 6" key="1">
    <citation type="submission" date="2017-03" db="EMBL/GenBank/DDBJ databases">
        <title>Whole genome sequence of Micromonospora wenchangensis, isolated from mangrove soil.</title>
        <authorList>
            <person name="Yang H."/>
        </authorList>
    </citation>
    <scope>NUCLEOTIDE SEQUENCE [LARGE SCALE GENOMIC DNA]</scope>
    <source>
        <strain evidence="5 6">CCTCC AA 2012002</strain>
    </source>
</reference>
<dbReference type="AlphaFoldDB" id="A0A246RFH8"/>
<comment type="caution">
    <text evidence="5">The sequence shown here is derived from an EMBL/GenBank/DDBJ whole genome shotgun (WGS) entry which is preliminary data.</text>
</comment>
<accession>A0A246RFH8</accession>
<sequence>MPQKTIPDPRDVGELYDQIDNKGVLHFGYWESLEDDTPLEAAADRLTDVVAENLRFAPGASLVDVGCGLGTPAVRIARQADVSIVGITVSAEQVRKAGERAAGAGVADRVSFQLADAMAMPFADGSFDAAYALESIIHMDRRAALREIARVIRPGGHVVLTDLYDRTGGTAGERSLIHFLAQAWLMSPLIGRDDYPGLAADAGLEVVEVRDVTENVLWKTLQQLGDQLAAGDHSMVPEVIVDSLDEEHREEIIETPAALQGAHELGCLLVTLRKP</sequence>